<organism evidence="1 2">
    <name type="scientific">Lancefieldella rimae (strain ATCC 49626 / DSM 7090 / CCUG 31168 / NBRC 15546 / VPI D140H-11A)</name>
    <name type="common">Atopobium rimae</name>
    <dbReference type="NCBI Taxonomy" id="553184"/>
    <lineage>
        <taxon>Bacteria</taxon>
        <taxon>Bacillati</taxon>
        <taxon>Actinomycetota</taxon>
        <taxon>Coriobacteriia</taxon>
        <taxon>Coriobacteriales</taxon>
        <taxon>Atopobiaceae</taxon>
        <taxon>Lancefieldella</taxon>
    </lineage>
</organism>
<dbReference type="AlphaFoldDB" id="B9CKS1"/>
<gene>
    <name evidence="1" type="ORF">ATORI0001_0630</name>
</gene>
<accession>B9CKS1</accession>
<comment type="caution">
    <text evidence="1">The sequence shown here is derived from an EMBL/GenBank/DDBJ whole genome shotgun (WGS) entry which is preliminary data.</text>
</comment>
<proteinExistence type="predicted"/>
<evidence type="ECO:0000313" key="1">
    <source>
        <dbReference type="EMBL" id="EEE18141.1"/>
    </source>
</evidence>
<dbReference type="EMBL" id="ACFE01000001">
    <property type="protein sequence ID" value="EEE18141.1"/>
    <property type="molecule type" value="Genomic_DNA"/>
</dbReference>
<evidence type="ECO:0000313" key="2">
    <source>
        <dbReference type="Proteomes" id="UP000004070"/>
    </source>
</evidence>
<dbReference type="Proteomes" id="UP000004070">
    <property type="component" value="Unassembled WGS sequence"/>
</dbReference>
<name>B9CKS1_LANR4</name>
<protein>
    <submittedName>
        <fullName evidence="1">Uncharacterized protein</fullName>
    </submittedName>
</protein>
<sequence>MNTASISTDRNCGDTPVNTKIYVPATSPQRLCRMLKSYRVL</sequence>
<reference evidence="1 2" key="1">
    <citation type="submission" date="2009-01" db="EMBL/GenBank/DDBJ databases">
        <authorList>
            <person name="Madupu R."/>
            <person name="Sebastian Y."/>
            <person name="Durkin A.S."/>
            <person name="Torralba M."/>
            <person name="Methe B."/>
            <person name="Sutton G.G."/>
            <person name="Strausberg R.L."/>
            <person name="Nelson K.E."/>
        </authorList>
    </citation>
    <scope>NUCLEOTIDE SEQUENCE [LARGE SCALE GENOMIC DNA]</scope>
    <source>
        <strain evidence="1 2">ATCC 49626</strain>
    </source>
</reference>